<proteinExistence type="predicted"/>
<dbReference type="PANTHER" id="PTHR12824:SF8">
    <property type="entry name" value="GXIVSPLA2, ISOFORM A"/>
    <property type="match status" value="1"/>
</dbReference>
<dbReference type="InterPro" id="IPR036444">
    <property type="entry name" value="PLipase_A2_dom_sf"/>
</dbReference>
<evidence type="ECO:0000313" key="2">
    <source>
        <dbReference type="EMBL" id="KFD48272.1"/>
    </source>
</evidence>
<dbReference type="GO" id="GO:0005509">
    <property type="term" value="F:calcium ion binding"/>
    <property type="evidence" value="ECO:0007669"/>
    <property type="project" value="InterPro"/>
</dbReference>
<gene>
    <name evidence="2" type="ORF">M513_10849</name>
</gene>
<dbReference type="GO" id="GO:0006644">
    <property type="term" value="P:phospholipid metabolic process"/>
    <property type="evidence" value="ECO:0007669"/>
    <property type="project" value="InterPro"/>
</dbReference>
<dbReference type="AlphaFoldDB" id="A0A085LTH6"/>
<keyword evidence="3" id="KW-1185">Reference proteome</keyword>
<keyword evidence="1" id="KW-0732">Signal</keyword>
<accession>A0A085LTH6</accession>
<dbReference type="GO" id="GO:0004623">
    <property type="term" value="F:phospholipase A2 activity"/>
    <property type="evidence" value="ECO:0007669"/>
    <property type="project" value="InterPro"/>
</dbReference>
<dbReference type="Gene3D" id="1.20.90.10">
    <property type="entry name" value="Phospholipase A2 domain"/>
    <property type="match status" value="1"/>
</dbReference>
<protein>
    <recommendedName>
        <fullName evidence="4">Phospholipase A2</fullName>
    </recommendedName>
</protein>
<reference evidence="2 3" key="1">
    <citation type="journal article" date="2014" name="Nat. Genet.">
        <title>Genome and transcriptome of the porcine whipworm Trichuris suis.</title>
        <authorList>
            <person name="Jex A.R."/>
            <person name="Nejsum P."/>
            <person name="Schwarz E.M."/>
            <person name="Hu L."/>
            <person name="Young N.D."/>
            <person name="Hall R.S."/>
            <person name="Korhonen P.K."/>
            <person name="Liao S."/>
            <person name="Thamsborg S."/>
            <person name="Xia J."/>
            <person name="Xu P."/>
            <person name="Wang S."/>
            <person name="Scheerlinck J.P."/>
            <person name="Hofmann A."/>
            <person name="Sternberg P.W."/>
            <person name="Wang J."/>
            <person name="Gasser R.B."/>
        </authorList>
    </citation>
    <scope>NUCLEOTIDE SEQUENCE [LARGE SCALE GENOMIC DNA]</scope>
    <source>
        <strain evidence="2">DCEP-RM93M</strain>
    </source>
</reference>
<evidence type="ECO:0000256" key="1">
    <source>
        <dbReference type="SAM" id="SignalP"/>
    </source>
</evidence>
<dbReference type="EMBL" id="KL363298">
    <property type="protein sequence ID" value="KFD48272.1"/>
    <property type="molecule type" value="Genomic_DNA"/>
</dbReference>
<dbReference type="InterPro" id="IPR010711">
    <property type="entry name" value="PLA2G12"/>
</dbReference>
<dbReference type="PANTHER" id="PTHR12824">
    <property type="entry name" value="GROUP XII SECRETORY PHOSPHOLIPASE A2 FAMILY MEMBER"/>
    <property type="match status" value="1"/>
</dbReference>
<sequence>MAGLRILLLIYMLRFAAALHSLEELKKKVYNGAEQFTQFINQFGSKIGLEHFCDKYSCPQGLRLVRNQSAAVPLSNGCGTYGVTIPRNLIPLTTACCDVHDICYSTCGMQRRVCDRQFNFCLDRVCANVTQHPERFPRADPEVLPVLYSFRMYVNWRTAPSKIIYQEYKQIRTPLLISSDVCAMAGLRILLLIYMVHFAGALDFLDELKRKVYSLAEQLAHLINTLGSMTCCYCDKYLCPQGLSLVRNQSAPHPKSDGCGSYGLTIPQMFLPLVTACCDGHDLCYGTCGVRRSTCDRQFKTCLDSICANVTEHPEMFPESDPEGRRTLHLPGKGSIVRRACDEVWLQCVLICAGEILLLWLAGVDLENVQLFAIRDRKDLFYLCISYGSTVKWLSLC</sequence>
<evidence type="ECO:0000313" key="3">
    <source>
        <dbReference type="Proteomes" id="UP000030764"/>
    </source>
</evidence>
<evidence type="ECO:0008006" key="4">
    <source>
        <dbReference type="Google" id="ProtNLM"/>
    </source>
</evidence>
<dbReference type="GO" id="GO:0050482">
    <property type="term" value="P:arachidonate secretion"/>
    <property type="evidence" value="ECO:0007669"/>
    <property type="project" value="InterPro"/>
</dbReference>
<feature type="signal peptide" evidence="1">
    <location>
        <begin position="1"/>
        <end position="18"/>
    </location>
</feature>
<dbReference type="GO" id="GO:0016042">
    <property type="term" value="P:lipid catabolic process"/>
    <property type="evidence" value="ECO:0007669"/>
    <property type="project" value="InterPro"/>
</dbReference>
<feature type="chain" id="PRO_5001794832" description="Phospholipase A2" evidence="1">
    <location>
        <begin position="19"/>
        <end position="397"/>
    </location>
</feature>
<dbReference type="GO" id="GO:0005576">
    <property type="term" value="C:extracellular region"/>
    <property type="evidence" value="ECO:0007669"/>
    <property type="project" value="InterPro"/>
</dbReference>
<dbReference type="SUPFAM" id="SSF48619">
    <property type="entry name" value="Phospholipase A2, PLA2"/>
    <property type="match status" value="2"/>
</dbReference>
<name>A0A085LTH6_9BILA</name>
<dbReference type="Pfam" id="PF06951">
    <property type="entry name" value="PLA2G12"/>
    <property type="match status" value="2"/>
</dbReference>
<dbReference type="Proteomes" id="UP000030764">
    <property type="component" value="Unassembled WGS sequence"/>
</dbReference>
<organism evidence="2 3">
    <name type="scientific">Trichuris suis</name>
    <name type="common">pig whipworm</name>
    <dbReference type="NCBI Taxonomy" id="68888"/>
    <lineage>
        <taxon>Eukaryota</taxon>
        <taxon>Metazoa</taxon>
        <taxon>Ecdysozoa</taxon>
        <taxon>Nematoda</taxon>
        <taxon>Enoplea</taxon>
        <taxon>Dorylaimia</taxon>
        <taxon>Trichinellida</taxon>
        <taxon>Trichuridae</taxon>
        <taxon>Trichuris</taxon>
    </lineage>
</organism>